<dbReference type="Proteomes" id="UP000291343">
    <property type="component" value="Unassembled WGS sequence"/>
</dbReference>
<keyword evidence="2" id="KW-1185">Reference proteome</keyword>
<reference evidence="1 2" key="1">
    <citation type="journal article" date="2017" name="Gigascience">
        <title>Genome sequence of the small brown planthopper, Laodelphax striatellus.</title>
        <authorList>
            <person name="Zhu J."/>
            <person name="Jiang F."/>
            <person name="Wang X."/>
            <person name="Yang P."/>
            <person name="Bao Y."/>
            <person name="Zhao W."/>
            <person name="Wang W."/>
            <person name="Lu H."/>
            <person name="Wang Q."/>
            <person name="Cui N."/>
            <person name="Li J."/>
            <person name="Chen X."/>
            <person name="Luo L."/>
            <person name="Yu J."/>
            <person name="Kang L."/>
            <person name="Cui F."/>
        </authorList>
    </citation>
    <scope>NUCLEOTIDE SEQUENCE [LARGE SCALE GENOMIC DNA]</scope>
    <source>
        <strain evidence="1">Lst14</strain>
    </source>
</reference>
<accession>A0A482WRP0</accession>
<organism evidence="1 2">
    <name type="scientific">Laodelphax striatellus</name>
    <name type="common">Small brown planthopper</name>
    <name type="synonym">Delphax striatella</name>
    <dbReference type="NCBI Taxonomy" id="195883"/>
    <lineage>
        <taxon>Eukaryota</taxon>
        <taxon>Metazoa</taxon>
        <taxon>Ecdysozoa</taxon>
        <taxon>Arthropoda</taxon>
        <taxon>Hexapoda</taxon>
        <taxon>Insecta</taxon>
        <taxon>Pterygota</taxon>
        <taxon>Neoptera</taxon>
        <taxon>Paraneoptera</taxon>
        <taxon>Hemiptera</taxon>
        <taxon>Auchenorrhyncha</taxon>
        <taxon>Fulgoroidea</taxon>
        <taxon>Delphacidae</taxon>
        <taxon>Criomorphinae</taxon>
        <taxon>Laodelphax</taxon>
    </lineage>
</organism>
<dbReference type="AlphaFoldDB" id="A0A482WRP0"/>
<proteinExistence type="predicted"/>
<dbReference type="InParanoid" id="A0A482WRP0"/>
<name>A0A482WRP0_LAOST</name>
<sequence>MCSILPVQPPPAVAAVAAAVPVKHIVDLVMEGTKEAEQREDDQFLRWPLSSNSERKPRLLPHLDPSTFISLKRSARLKKARSVSVLVFHRVSAAGRESVTTFLVRFPVRARICDTAVLQSPKSNSVVTGAKKTRNCNRNTKKCQEMGKTSEKVKT</sequence>
<protein>
    <submittedName>
        <fullName evidence="1">Uncharacterized protein</fullName>
    </submittedName>
</protein>
<dbReference type="EMBL" id="QKKF02027198">
    <property type="protein sequence ID" value="RZF35922.1"/>
    <property type="molecule type" value="Genomic_DNA"/>
</dbReference>
<gene>
    <name evidence="1" type="ORF">LSTR_LSTR008492</name>
</gene>
<comment type="caution">
    <text evidence="1">The sequence shown here is derived from an EMBL/GenBank/DDBJ whole genome shotgun (WGS) entry which is preliminary data.</text>
</comment>
<evidence type="ECO:0000313" key="1">
    <source>
        <dbReference type="EMBL" id="RZF35922.1"/>
    </source>
</evidence>
<evidence type="ECO:0000313" key="2">
    <source>
        <dbReference type="Proteomes" id="UP000291343"/>
    </source>
</evidence>